<dbReference type="RefSeq" id="WP_137907740.1">
    <property type="nucleotide sequence ID" value="NZ_BJCF01000016.1"/>
</dbReference>
<evidence type="ECO:0000259" key="1">
    <source>
        <dbReference type="Pfam" id="PF03235"/>
    </source>
</evidence>
<dbReference type="PANTHER" id="PTHR35149">
    <property type="entry name" value="SLL5132 PROTEIN"/>
    <property type="match status" value="1"/>
</dbReference>
<reference evidence="4" key="1">
    <citation type="submission" date="2019-02" db="EMBL/GenBank/DDBJ databases">
        <title>Draft genome sequence of Dolichospermum planctonicum NIES-80.</title>
        <authorList>
            <person name="Yamaguchi H."/>
            <person name="Suzuki S."/>
            <person name="Kawachi M."/>
        </authorList>
    </citation>
    <scope>NUCLEOTIDE SEQUENCE [LARGE SCALE GENOMIC DNA]</scope>
    <source>
        <strain evidence="4">NIES-80</strain>
    </source>
</reference>
<evidence type="ECO:0000259" key="2">
    <source>
        <dbReference type="Pfam" id="PF07510"/>
    </source>
</evidence>
<gene>
    <name evidence="3" type="ORF">NIES80_17840</name>
</gene>
<dbReference type="Pfam" id="PF07510">
    <property type="entry name" value="GmrSD_C"/>
    <property type="match status" value="1"/>
</dbReference>
<dbReference type="InterPro" id="IPR011089">
    <property type="entry name" value="GmrSD_C"/>
</dbReference>
<dbReference type="PANTHER" id="PTHR35149:SF2">
    <property type="entry name" value="DUF262 DOMAIN-CONTAINING PROTEIN"/>
    <property type="match status" value="1"/>
</dbReference>
<organism evidence="3 4">
    <name type="scientific">Dolichospermum planctonicum</name>
    <dbReference type="NCBI Taxonomy" id="136072"/>
    <lineage>
        <taxon>Bacteria</taxon>
        <taxon>Bacillati</taxon>
        <taxon>Cyanobacteriota</taxon>
        <taxon>Cyanophyceae</taxon>
        <taxon>Nostocales</taxon>
        <taxon>Aphanizomenonaceae</taxon>
        <taxon>Dolichospermum</taxon>
    </lineage>
</organism>
<evidence type="ECO:0008006" key="5">
    <source>
        <dbReference type="Google" id="ProtNLM"/>
    </source>
</evidence>
<comment type="caution">
    <text evidence="3">The sequence shown here is derived from an EMBL/GenBank/DDBJ whole genome shotgun (WGS) entry which is preliminary data.</text>
</comment>
<accession>A0A480AC15</accession>
<feature type="domain" description="GmrSD restriction endonucleases N-terminal" evidence="1">
    <location>
        <begin position="9"/>
        <end position="223"/>
    </location>
</feature>
<dbReference type="OrthoDB" id="9798761at2"/>
<proteinExistence type="predicted"/>
<dbReference type="InterPro" id="IPR004919">
    <property type="entry name" value="GmrSD_N"/>
</dbReference>
<evidence type="ECO:0000313" key="3">
    <source>
        <dbReference type="EMBL" id="GCL42082.1"/>
    </source>
</evidence>
<protein>
    <recommendedName>
        <fullName evidence="5">DUF262 domain-containing protein</fullName>
    </recommendedName>
</protein>
<dbReference type="AlphaFoldDB" id="A0A480AC15"/>
<dbReference type="Proteomes" id="UP000299367">
    <property type="component" value="Unassembled WGS sequence"/>
</dbReference>
<dbReference type="EMBL" id="BJCF01000016">
    <property type="protein sequence ID" value="GCL42082.1"/>
    <property type="molecule type" value="Genomic_DNA"/>
</dbReference>
<dbReference type="Pfam" id="PF03235">
    <property type="entry name" value="GmrSD_N"/>
    <property type="match status" value="1"/>
</dbReference>
<sequence>MQASETKLREIIQGDKQYIVPLFQRPYSWKKSQWEALWNDILELCNTENPRPHFMGSIVTIPVSGLPEGVSKYLLIDGQQRLTTIFILFSALRDQVKDTNKQLAEELHNKFLINQYQQDPEIYKLQPTQVDRESFYSLINSLDTSVHNIDKNAPIIKKCYLFFDRKIRQSNLEFGRIKQVISSYLSIVSVVLSTEDNPYLVFESLNAKGEPLTQADLIRNYFFMRINTDNQDNAYKKYWLPMQETLNDNDNLTEFIRHYLTKDGLEIKKDQVYFEIKERMSKSEALSYLQNLYKFSEYYAKLLDPEKEDNLKIRRFLERINRLEIATVYPFLLNCYHDYEENKLSEADFISVLQILENFIIRRFVCNVQTRGLNRIFSVLYSQVSKASNLAHADFVERLKLDLQNRDYPKDTEFQKGLLDVKLYGTGRSKKGQLILKSIEESFNHKEQVILDGLEIEHIMPQTINKWWQQHLGEDWGITHDLLLHSLGNLTITAYNGELYNLEFVEKKEILINSHLEINKYFENQETWKREDIEKRSLDLSEIVLQIWPYFGNENLIISSKSKLTGITPKKLKIFGKEYPVKSWRDVLETTLNAIADLEPDKFKDIMEQFPRFISRDGKEFRDTRKLENGVFINVNLSARDINAFCIKAIETAELSTEEWEVETTS</sequence>
<feature type="domain" description="GmrSD restriction endonucleases C-terminal" evidence="2">
    <location>
        <begin position="408"/>
        <end position="542"/>
    </location>
</feature>
<name>A0A480AC15_9CYAN</name>
<evidence type="ECO:0000313" key="4">
    <source>
        <dbReference type="Proteomes" id="UP000299367"/>
    </source>
</evidence>